<dbReference type="AlphaFoldDB" id="A0A1X0CTM4"/>
<protein>
    <submittedName>
        <fullName evidence="1">Uncharacterized protein</fullName>
    </submittedName>
</protein>
<comment type="caution">
    <text evidence="1">The sequence shown here is derived from an EMBL/GenBank/DDBJ whole genome shotgun (WGS) entry which is preliminary data.</text>
</comment>
<proteinExistence type="predicted"/>
<dbReference type="STRING" id="444597.BST26_20775"/>
<evidence type="ECO:0000313" key="2">
    <source>
        <dbReference type="Proteomes" id="UP000192801"/>
    </source>
</evidence>
<reference evidence="1 2" key="1">
    <citation type="submission" date="2016-12" db="EMBL/GenBank/DDBJ databases">
        <title>The new phylogeny of genus Mycobacterium.</title>
        <authorList>
            <person name="Tortoli E."/>
            <person name="Trovato A."/>
            <person name="Cirillo D.M."/>
        </authorList>
    </citation>
    <scope>NUCLEOTIDE SEQUENCE [LARGE SCALE GENOMIC DNA]</scope>
    <source>
        <strain evidence="1 2">DSM 45130</strain>
    </source>
</reference>
<dbReference type="Proteomes" id="UP000192801">
    <property type="component" value="Unassembled WGS sequence"/>
</dbReference>
<gene>
    <name evidence="1" type="ORF">BST26_20775</name>
</gene>
<accession>A0A1X0CTM4</accession>
<organism evidence="1 2">
    <name type="scientific">Mycolicibacterium insubricum</name>
    <dbReference type="NCBI Taxonomy" id="444597"/>
    <lineage>
        <taxon>Bacteria</taxon>
        <taxon>Bacillati</taxon>
        <taxon>Actinomycetota</taxon>
        <taxon>Actinomycetes</taxon>
        <taxon>Mycobacteriales</taxon>
        <taxon>Mycobacteriaceae</taxon>
        <taxon>Mycolicibacterium</taxon>
    </lineage>
</organism>
<dbReference type="RefSeq" id="WP_083033771.1">
    <property type="nucleotide sequence ID" value="NZ_AP022618.1"/>
</dbReference>
<keyword evidence="2" id="KW-1185">Reference proteome</keyword>
<dbReference type="EMBL" id="MVHS01000089">
    <property type="protein sequence ID" value="ORA62800.1"/>
    <property type="molecule type" value="Genomic_DNA"/>
</dbReference>
<sequence>MSNVQMTRGRRAIQLGVKVGAALCVIGLAGCGSSHESQPAGAESTAAVSSKPDITHMSETLVVGRDSFPDVPGGDWRAPYMYEHPESDESAECGPMLNQYVRGEDSMALASLKKDGNKPSFRIDLTLPSEPLPNWHALSEKCRSIGQFELTPRSLDGLPAWAVASDINLDDGQGDKPGLSIAGDYRGLVIYLQAQRQPTGLTDADLAACVKLFNDQVAKLEAAPA</sequence>
<evidence type="ECO:0000313" key="1">
    <source>
        <dbReference type="EMBL" id="ORA62800.1"/>
    </source>
</evidence>
<name>A0A1X0CTM4_9MYCO</name>
<dbReference type="OrthoDB" id="9757917at2"/>